<keyword evidence="1" id="KW-0812">Transmembrane</keyword>
<dbReference type="Proteomes" id="UP000675664">
    <property type="component" value="Unassembled WGS sequence"/>
</dbReference>
<name>A0A8J7VYL6_9FIRM</name>
<sequence length="174" mass="20154">MKHWINDEDTLDVQDSELTFDAVYSKEYIPTECLGELKKADILLIPEEMFRERRGCFFPECTEEFFTYVKDNKSDNVVVDICVSDEDFQRIELHADLITVATLIVQWVILPTATSLIAAYLYDKIKNRNKSAENTNAEVNIIVEKDKKSKKISYSGSIENFEMAMKTIDETIFK</sequence>
<dbReference type="RefSeq" id="WP_227016557.1">
    <property type="nucleotide sequence ID" value="NZ_JAGSND010000001.1"/>
</dbReference>
<organism evidence="2 3">
    <name type="scientific">Sinanaerobacter chloroacetimidivorans</name>
    <dbReference type="NCBI Taxonomy" id="2818044"/>
    <lineage>
        <taxon>Bacteria</taxon>
        <taxon>Bacillati</taxon>
        <taxon>Bacillota</taxon>
        <taxon>Clostridia</taxon>
        <taxon>Peptostreptococcales</taxon>
        <taxon>Anaerovoracaceae</taxon>
        <taxon>Sinanaerobacter</taxon>
    </lineage>
</organism>
<evidence type="ECO:0000313" key="2">
    <source>
        <dbReference type="EMBL" id="MBR0596428.1"/>
    </source>
</evidence>
<keyword evidence="1" id="KW-1133">Transmembrane helix</keyword>
<keyword evidence="1" id="KW-0472">Membrane</keyword>
<protein>
    <submittedName>
        <fullName evidence="2">Uncharacterized protein</fullName>
    </submittedName>
</protein>
<accession>A0A8J7VYL6</accession>
<dbReference type="EMBL" id="JAGSND010000001">
    <property type="protein sequence ID" value="MBR0596428.1"/>
    <property type="molecule type" value="Genomic_DNA"/>
</dbReference>
<reference evidence="2" key="1">
    <citation type="submission" date="2021-04" db="EMBL/GenBank/DDBJ databases">
        <title>Sinoanaerobacter chloroacetimidivorans sp. nov., an obligate anaerobic bacterium isolated from anaerobic sludge.</title>
        <authorList>
            <person name="Bao Y."/>
        </authorList>
    </citation>
    <scope>NUCLEOTIDE SEQUENCE</scope>
    <source>
        <strain evidence="2">BAD-6</strain>
    </source>
</reference>
<gene>
    <name evidence="2" type="ORF">KCX82_00930</name>
</gene>
<feature type="transmembrane region" description="Helical" evidence="1">
    <location>
        <begin position="97"/>
        <end position="122"/>
    </location>
</feature>
<evidence type="ECO:0000313" key="3">
    <source>
        <dbReference type="Proteomes" id="UP000675664"/>
    </source>
</evidence>
<comment type="caution">
    <text evidence="2">The sequence shown here is derived from an EMBL/GenBank/DDBJ whole genome shotgun (WGS) entry which is preliminary data.</text>
</comment>
<reference evidence="2" key="2">
    <citation type="submission" date="2021-04" db="EMBL/GenBank/DDBJ databases">
        <authorList>
            <person name="Liu J."/>
        </authorList>
    </citation>
    <scope>NUCLEOTIDE SEQUENCE</scope>
    <source>
        <strain evidence="2">BAD-6</strain>
    </source>
</reference>
<dbReference type="AlphaFoldDB" id="A0A8J7VYL6"/>
<proteinExistence type="predicted"/>
<keyword evidence="3" id="KW-1185">Reference proteome</keyword>
<evidence type="ECO:0000256" key="1">
    <source>
        <dbReference type="SAM" id="Phobius"/>
    </source>
</evidence>